<keyword evidence="1" id="KW-0732">Signal</keyword>
<dbReference type="AlphaFoldDB" id="A0A174CCG8"/>
<reference evidence="3" key="3">
    <citation type="journal article" date="2019" name="bioRxiv">
        <title>Acquired interbacterial defense systems protect against interspecies antagonism in the human gut microbiome.</title>
        <authorList>
            <person name="Ross B.D."/>
            <person name="Verster A.J."/>
            <person name="Radey M.C."/>
            <person name="Schmidtke D.T."/>
            <person name="Pope C.E."/>
            <person name="Hoffman L.R."/>
            <person name="Hajjar A.M."/>
            <person name="Peterson S.B."/>
            <person name="Borenstein E."/>
            <person name="Mougous J.D."/>
        </authorList>
    </citation>
    <scope>NUCLEOTIDE SEQUENCE</scope>
    <source>
        <strain evidence="3">H204</strain>
    </source>
</reference>
<proteinExistence type="predicted"/>
<dbReference type="PANTHER" id="PTHR46320:SF1">
    <property type="entry name" value="GLYCEROPHOSPHODIESTER PHOSPHODIESTERASE 1"/>
    <property type="match status" value="1"/>
</dbReference>
<dbReference type="GO" id="GO:0008889">
    <property type="term" value="F:glycerophosphodiester phosphodiesterase activity"/>
    <property type="evidence" value="ECO:0007669"/>
    <property type="project" value="TreeGrafter"/>
</dbReference>
<dbReference type="GO" id="GO:0005886">
    <property type="term" value="C:plasma membrane"/>
    <property type="evidence" value="ECO:0007669"/>
    <property type="project" value="TreeGrafter"/>
</dbReference>
<evidence type="ECO:0000313" key="3">
    <source>
        <dbReference type="EMBL" id="KAA9050672.1"/>
    </source>
</evidence>
<dbReference type="SUPFAM" id="SSF51695">
    <property type="entry name" value="PLC-like phosphodiesterases"/>
    <property type="match status" value="1"/>
</dbReference>
<reference evidence="4 5" key="2">
    <citation type="submission" date="2018-08" db="EMBL/GenBank/DDBJ databases">
        <title>A genome reference for cultivated species of the human gut microbiota.</title>
        <authorList>
            <person name="Zou Y."/>
            <person name="Xue W."/>
            <person name="Luo G."/>
        </authorList>
    </citation>
    <scope>NUCLEOTIDE SEQUENCE [LARGE SCALE GENOMIC DNA]</scope>
    <source>
        <strain evidence="4 5">AF46-11NS</strain>
    </source>
</reference>
<dbReference type="InterPro" id="IPR017946">
    <property type="entry name" value="PLC-like_Pdiesterase_TIM-brl"/>
</dbReference>
<reference evidence="3" key="4">
    <citation type="submission" date="2019-09" db="EMBL/GenBank/DDBJ databases">
        <authorList>
            <person name="Ross B.D."/>
            <person name="Verster A.J."/>
            <person name="Radey M.C."/>
            <person name="Schmidtke D.T."/>
            <person name="Pope C.E."/>
            <person name="Hoffman L.R."/>
            <person name="Hajjar A.M."/>
            <person name="Peterson S.B."/>
            <person name="Borenstein E."/>
            <person name="Mougous J.D."/>
        </authorList>
    </citation>
    <scope>NUCLEOTIDE SEQUENCE</scope>
    <source>
        <strain evidence="3">H204</strain>
    </source>
</reference>
<dbReference type="GeneID" id="69479194"/>
<feature type="signal peptide" evidence="1">
    <location>
        <begin position="1"/>
        <end position="21"/>
    </location>
</feature>
<dbReference type="GO" id="GO:0006580">
    <property type="term" value="P:ethanolamine metabolic process"/>
    <property type="evidence" value="ECO:0007669"/>
    <property type="project" value="TreeGrafter"/>
</dbReference>
<dbReference type="EMBL" id="VYQC01000001">
    <property type="protein sequence ID" value="KAA9050672.1"/>
    <property type="molecule type" value="Genomic_DNA"/>
</dbReference>
<dbReference type="RefSeq" id="WP_004315633.1">
    <property type="nucleotide sequence ID" value="NZ_CABKPA010000034.1"/>
</dbReference>
<dbReference type="InterPro" id="IPR036457">
    <property type="entry name" value="PPM-type-like_dom_sf"/>
</dbReference>
<gene>
    <name evidence="4" type="ORF">DW075_15395</name>
    <name evidence="3" type="ORF">F6S82_01665</name>
</gene>
<evidence type="ECO:0000256" key="1">
    <source>
        <dbReference type="SAM" id="SignalP"/>
    </source>
</evidence>
<reference evidence="6" key="1">
    <citation type="journal article" date="2018" name="J. Anim. Genet.">
        <title>Acquired interbacterial defense systems protect against interspecies antagonism in the human gut microbiome.</title>
        <authorList>
            <person name="Ross B.D."/>
            <person name="Verster A.J."/>
            <person name="Radey M.C."/>
            <person name="Schmidtke D.T."/>
            <person name="Pope C.E."/>
            <person name="Hoffman L.R."/>
            <person name="Hajjar A."/>
            <person name="Peterson S.B."/>
            <person name="Borenstein E."/>
            <person name="Mougous J."/>
        </authorList>
    </citation>
    <scope>NUCLEOTIDE SEQUENCE [LARGE SCALE GENOMIC DNA]</scope>
    <source>
        <strain evidence="6">H204</strain>
    </source>
</reference>
<organism evidence="4 5">
    <name type="scientific">Bacteroides xylanisolvens</name>
    <dbReference type="NCBI Taxonomy" id="371601"/>
    <lineage>
        <taxon>Bacteria</taxon>
        <taxon>Pseudomonadati</taxon>
        <taxon>Bacteroidota</taxon>
        <taxon>Bacteroidia</taxon>
        <taxon>Bacteroidales</taxon>
        <taxon>Bacteroidaceae</taxon>
        <taxon>Bacteroides</taxon>
    </lineage>
</organism>
<dbReference type="Pfam" id="PF16387">
    <property type="entry name" value="DUF4996"/>
    <property type="match status" value="1"/>
</dbReference>
<feature type="domain" description="GP-PDE" evidence="2">
    <location>
        <begin position="40"/>
        <end position="293"/>
    </location>
</feature>
<dbReference type="CDD" id="cd08566">
    <property type="entry name" value="GDPD_AtGDE_like"/>
    <property type="match status" value="1"/>
</dbReference>
<evidence type="ECO:0000313" key="4">
    <source>
        <dbReference type="EMBL" id="RHK23985.1"/>
    </source>
</evidence>
<dbReference type="Gene3D" id="3.20.20.190">
    <property type="entry name" value="Phosphatidylinositol (PI) phosphodiesterase"/>
    <property type="match status" value="1"/>
</dbReference>
<dbReference type="GO" id="GO:0006644">
    <property type="term" value="P:phospholipid metabolic process"/>
    <property type="evidence" value="ECO:0007669"/>
    <property type="project" value="TreeGrafter"/>
</dbReference>
<evidence type="ECO:0000259" key="2">
    <source>
        <dbReference type="PROSITE" id="PS51704"/>
    </source>
</evidence>
<sequence length="600" mass="68410">MINRKLVVFVSFCILSISSFAQTRLDSIRNKLFAPENKNVLVASHRGDWRNACENSIEAIDNAVKMGVDIVEVDLARTKDGHLILMHDSKLDRTTTGKGLVADHTLAEIKALQLRNGCHIKTIYKVPTLEEALLFAKGRVMLNLDKAFDYFDQVYTLLEKTGTTDMVIMKSDAPADYVKKNYGKYLKKVVFMPKINLDDKNAMQRLDDYLQIINPVAVEFKFASDLNRLPYDVKNAMKGRARIWYNTLWNTHAGGHDDDCSLVDPDEGYGYLIDSLGASILQTDRPAYLINYLKKKELKKKWECIENWDYLSVENEWTMQTSPNFDVEEVFLKGKHTPATNEDGIIVTPYFAAVIDGATAKSELEIDGKKTGRIAMELVIEAIHDFPKDIDANEALKRITEKIHSFYVQHRLLEELEKTPGSRFTANGVIYSYEKNEIWQIGDCQCLFGNTYSSNEKEIDAIMANARAVVNEIALLNGATPDDLLSNDPGRNFIYRFLQQQAILQNNPDKNQPYSFPVFDGFPINMHQVRIFSIGNHTQIVLSSDGYPCLFPTLRESECYLMNILENDPLCMRQYKSTKGIKKGNCSFDDRAYLKIRINR</sequence>
<dbReference type="EMBL" id="QRNE01000089">
    <property type="protein sequence ID" value="RHK23985.1"/>
    <property type="molecule type" value="Genomic_DNA"/>
</dbReference>
<dbReference type="InterPro" id="IPR030395">
    <property type="entry name" value="GP_PDE_dom"/>
</dbReference>
<dbReference type="PANTHER" id="PTHR46320">
    <property type="entry name" value="GLYCEROPHOSPHODIESTER PHOSPHODIESTERASE 1"/>
    <property type="match status" value="1"/>
</dbReference>
<dbReference type="InterPro" id="IPR032160">
    <property type="entry name" value="DUF4996"/>
</dbReference>
<dbReference type="Gene3D" id="3.60.40.10">
    <property type="entry name" value="PPM-type phosphatase domain"/>
    <property type="match status" value="1"/>
</dbReference>
<dbReference type="GO" id="GO:0070291">
    <property type="term" value="P:N-acylethanolamine metabolic process"/>
    <property type="evidence" value="ECO:0007669"/>
    <property type="project" value="TreeGrafter"/>
</dbReference>
<feature type="chain" id="PRO_5041863165" evidence="1">
    <location>
        <begin position="22"/>
        <end position="600"/>
    </location>
</feature>
<dbReference type="Proteomes" id="UP000327007">
    <property type="component" value="Unassembled WGS sequence"/>
</dbReference>
<dbReference type="Pfam" id="PF03009">
    <property type="entry name" value="GDPD"/>
    <property type="match status" value="1"/>
</dbReference>
<dbReference type="PROSITE" id="PS51704">
    <property type="entry name" value="GP_PDE"/>
    <property type="match status" value="1"/>
</dbReference>
<accession>A0A174CCG8</accession>
<comment type="caution">
    <text evidence="4">The sequence shown here is derived from an EMBL/GenBank/DDBJ whole genome shotgun (WGS) entry which is preliminary data.</text>
</comment>
<evidence type="ECO:0000313" key="5">
    <source>
        <dbReference type="Proteomes" id="UP000285503"/>
    </source>
</evidence>
<dbReference type="Proteomes" id="UP000285503">
    <property type="component" value="Unassembled WGS sequence"/>
</dbReference>
<dbReference type="SUPFAM" id="SSF81606">
    <property type="entry name" value="PP2C-like"/>
    <property type="match status" value="1"/>
</dbReference>
<name>A0A174CCG8_9BACE</name>
<protein>
    <submittedName>
        <fullName evidence="3 4">Glycerophosphodiester phosphodiesterase</fullName>
    </submittedName>
</protein>
<evidence type="ECO:0000313" key="6">
    <source>
        <dbReference type="Proteomes" id="UP000327007"/>
    </source>
</evidence>